<accession>A0ABD3R156</accession>
<evidence type="ECO:0000259" key="1">
    <source>
        <dbReference type="Pfam" id="PF01248"/>
    </source>
</evidence>
<protein>
    <recommendedName>
        <fullName evidence="1">Ribosomal protein eL8/eL30/eS12/Gadd45 domain-containing protein</fullName>
    </recommendedName>
</protein>
<evidence type="ECO:0000313" key="3">
    <source>
        <dbReference type="Proteomes" id="UP001530377"/>
    </source>
</evidence>
<gene>
    <name evidence="2" type="ORF">ACHAXA_005524</name>
</gene>
<reference evidence="2 3" key="1">
    <citation type="submission" date="2024-10" db="EMBL/GenBank/DDBJ databases">
        <title>Updated reference genomes for cyclostephanoid diatoms.</title>
        <authorList>
            <person name="Roberts W.R."/>
            <person name="Alverson A.J."/>
        </authorList>
    </citation>
    <scope>NUCLEOTIDE SEQUENCE [LARGE SCALE GENOMIC DNA]</scope>
    <source>
        <strain evidence="2 3">AJA228-03</strain>
    </source>
</reference>
<dbReference type="PANTHER" id="PTHR13284:SF4">
    <property type="entry name" value="C2H2-TYPE DOMAIN-CONTAINING PROTEIN"/>
    <property type="match status" value="1"/>
</dbReference>
<dbReference type="EMBL" id="JALLPB020000839">
    <property type="protein sequence ID" value="KAL3806298.1"/>
    <property type="molecule type" value="Genomic_DNA"/>
</dbReference>
<dbReference type="Proteomes" id="UP001530377">
    <property type="component" value="Unassembled WGS sequence"/>
</dbReference>
<dbReference type="SUPFAM" id="SSF55315">
    <property type="entry name" value="L30e-like"/>
    <property type="match status" value="1"/>
</dbReference>
<dbReference type="InterPro" id="IPR029064">
    <property type="entry name" value="Ribosomal_eL30-like_sf"/>
</dbReference>
<feature type="domain" description="Ribosomal protein eL8/eL30/eS12/Gadd45" evidence="1">
    <location>
        <begin position="17"/>
        <end position="108"/>
    </location>
</feature>
<proteinExistence type="predicted"/>
<name>A0ABD3R156_9STRA</name>
<organism evidence="2 3">
    <name type="scientific">Cyclostephanos tholiformis</name>
    <dbReference type="NCBI Taxonomy" id="382380"/>
    <lineage>
        <taxon>Eukaryota</taxon>
        <taxon>Sar</taxon>
        <taxon>Stramenopiles</taxon>
        <taxon>Ochrophyta</taxon>
        <taxon>Bacillariophyta</taxon>
        <taxon>Coscinodiscophyceae</taxon>
        <taxon>Thalassiosirophycidae</taxon>
        <taxon>Stephanodiscales</taxon>
        <taxon>Stephanodiscaceae</taxon>
        <taxon>Cyclostephanos</taxon>
    </lineage>
</organism>
<keyword evidence="3" id="KW-1185">Reference proteome</keyword>
<sequence length="121" mass="13670">MLSEMLSELMRLQERSKDDKNARARRRIVMGLREVARGIRAHKVKMVVMANNLDEYGAIDSKLQKILDLARVGELPVLFELNKRKLGKALGKSIKVSVVGIQNADGAHEQFKKLKKMVGFP</sequence>
<evidence type="ECO:0000313" key="2">
    <source>
        <dbReference type="EMBL" id="KAL3806298.1"/>
    </source>
</evidence>
<dbReference type="Gene3D" id="3.30.1330.30">
    <property type="match status" value="1"/>
</dbReference>
<dbReference type="InterPro" id="IPR004038">
    <property type="entry name" value="Ribosomal_eL8/eL30/eS12/Gad45"/>
</dbReference>
<dbReference type="PANTHER" id="PTHR13284">
    <property type="entry name" value="GH01354P"/>
    <property type="match status" value="1"/>
</dbReference>
<dbReference type="AlphaFoldDB" id="A0ABD3R156"/>
<dbReference type="Pfam" id="PF01248">
    <property type="entry name" value="Ribosomal_L7Ae"/>
    <property type="match status" value="1"/>
</dbReference>
<dbReference type="InterPro" id="IPR040051">
    <property type="entry name" value="SECISBP2"/>
</dbReference>
<comment type="caution">
    <text evidence="2">The sequence shown here is derived from an EMBL/GenBank/DDBJ whole genome shotgun (WGS) entry which is preliminary data.</text>
</comment>